<dbReference type="PANTHER" id="PTHR12352">
    <property type="entry name" value="SECRETED MODULAR CALCIUM-BINDING PROTEIN"/>
    <property type="match status" value="1"/>
</dbReference>
<keyword evidence="3 10" id="KW-0732">Signal</keyword>
<accession>A0A8D8LQL8</accession>
<evidence type="ECO:0000256" key="3">
    <source>
        <dbReference type="ARBA" id="ARBA00022729"/>
    </source>
</evidence>
<evidence type="ECO:0000256" key="5">
    <source>
        <dbReference type="ARBA" id="ARBA00022837"/>
    </source>
</evidence>
<dbReference type="GO" id="GO:0030198">
    <property type="term" value="P:extracellular matrix organization"/>
    <property type="evidence" value="ECO:0007669"/>
    <property type="project" value="TreeGrafter"/>
</dbReference>
<keyword evidence="7" id="KW-0325">Glycoprotein</keyword>
<evidence type="ECO:0000256" key="4">
    <source>
        <dbReference type="ARBA" id="ARBA00022737"/>
    </source>
</evidence>
<name>A0A8D8LQL8_9HEMI</name>
<dbReference type="InterPro" id="IPR000716">
    <property type="entry name" value="Thyroglobulin_1"/>
</dbReference>
<dbReference type="PANTHER" id="PTHR12352:SF30">
    <property type="entry name" value="FI05255P"/>
    <property type="match status" value="1"/>
</dbReference>
<dbReference type="Gene3D" id="3.30.60.30">
    <property type="match status" value="1"/>
</dbReference>
<evidence type="ECO:0000313" key="13">
    <source>
        <dbReference type="EMBL" id="CAG6609792.1"/>
    </source>
</evidence>
<dbReference type="GO" id="GO:0005604">
    <property type="term" value="C:basement membrane"/>
    <property type="evidence" value="ECO:0007669"/>
    <property type="project" value="TreeGrafter"/>
</dbReference>
<evidence type="ECO:0000256" key="2">
    <source>
        <dbReference type="ARBA" id="ARBA00022525"/>
    </source>
</evidence>
<feature type="domain" description="Kazal-like" evidence="12">
    <location>
        <begin position="16"/>
        <end position="75"/>
    </location>
</feature>
<dbReference type="SUPFAM" id="SSF47473">
    <property type="entry name" value="EF-hand"/>
    <property type="match status" value="2"/>
</dbReference>
<dbReference type="GO" id="GO:0050840">
    <property type="term" value="F:extracellular matrix binding"/>
    <property type="evidence" value="ECO:0007669"/>
    <property type="project" value="TreeGrafter"/>
</dbReference>
<comment type="subcellular location">
    <subcellularLocation>
        <location evidence="1">Secreted</location>
    </subcellularLocation>
</comment>
<evidence type="ECO:0000256" key="1">
    <source>
        <dbReference type="ARBA" id="ARBA00004613"/>
    </source>
</evidence>
<dbReference type="InterPro" id="IPR036857">
    <property type="entry name" value="Thyroglobulin_1_sf"/>
</dbReference>
<organism evidence="13">
    <name type="scientific">Cacopsylla melanoneura</name>
    <dbReference type="NCBI Taxonomy" id="428564"/>
    <lineage>
        <taxon>Eukaryota</taxon>
        <taxon>Metazoa</taxon>
        <taxon>Ecdysozoa</taxon>
        <taxon>Arthropoda</taxon>
        <taxon>Hexapoda</taxon>
        <taxon>Insecta</taxon>
        <taxon>Pterygota</taxon>
        <taxon>Neoptera</taxon>
        <taxon>Paraneoptera</taxon>
        <taxon>Hemiptera</taxon>
        <taxon>Sternorrhyncha</taxon>
        <taxon>Psylloidea</taxon>
        <taxon>Psyllidae</taxon>
        <taxon>Psyllinae</taxon>
        <taxon>Cacopsylla</taxon>
    </lineage>
</organism>
<feature type="region of interest" description="Disordered" evidence="9">
    <location>
        <begin position="133"/>
        <end position="158"/>
    </location>
</feature>
<evidence type="ECO:0000259" key="11">
    <source>
        <dbReference type="PROSITE" id="PS51162"/>
    </source>
</evidence>
<keyword evidence="5" id="KW-0106">Calcium</keyword>
<feature type="chain" id="PRO_5034984842" evidence="10">
    <location>
        <begin position="19"/>
        <end position="574"/>
    </location>
</feature>
<keyword evidence="4" id="KW-0677">Repeat</keyword>
<feature type="disulfide bond" evidence="8">
    <location>
        <begin position="121"/>
        <end position="141"/>
    </location>
</feature>
<dbReference type="Pfam" id="PF10591">
    <property type="entry name" value="SPARC_Ca_bdg"/>
    <property type="match status" value="2"/>
</dbReference>
<dbReference type="EMBL" id="HBUF01016120">
    <property type="protein sequence ID" value="CAG6609792.1"/>
    <property type="molecule type" value="Transcribed_RNA"/>
</dbReference>
<feature type="domain" description="Thyroglobulin type-1" evidence="11">
    <location>
        <begin position="76"/>
        <end position="141"/>
    </location>
</feature>
<feature type="signal peptide" evidence="10">
    <location>
        <begin position="1"/>
        <end position="18"/>
    </location>
</feature>
<dbReference type="PROSITE" id="PS51465">
    <property type="entry name" value="KAZAL_2"/>
    <property type="match status" value="1"/>
</dbReference>
<dbReference type="GO" id="GO:0005509">
    <property type="term" value="F:calcium ion binding"/>
    <property type="evidence" value="ECO:0007669"/>
    <property type="project" value="InterPro"/>
</dbReference>
<dbReference type="CDD" id="cd16234">
    <property type="entry name" value="EFh_SPARC_SMOC"/>
    <property type="match status" value="1"/>
</dbReference>
<evidence type="ECO:0000256" key="7">
    <source>
        <dbReference type="ARBA" id="ARBA00023180"/>
    </source>
</evidence>
<dbReference type="Pfam" id="PF07648">
    <property type="entry name" value="Kazal_2"/>
    <property type="match status" value="1"/>
</dbReference>
<sequence>MFLLTICLISLQILCVHPKSDCKVRLAKCDSNATVRSKPVCGNDNNTYPSRCALLRVQCHQDSNIAVKHRGRCRDRQPCWAEQQGLRKTKSPAGEVFMPSCLPDGRYAGVQCHDATGYCWCVTATGTPIPNTSVRHGRPKCPQRGKMKQGVSKKEGDENKSCKKDERLLLMQNIVRIFRTEFYKVQPKQELDTEELSPEEQAVSWKFSQLDLDASGNLTLPEFDQVQKLIRKVVKPKKCSRVFVQLCDEDKDVTLTRDEWTHCLALPKNKRQKNPMRNKERIEPVIDDLEDLDSTDTEEENIPLEVLQDGASHRSLIVDDIYRSRDEPEVNDCLSDRKAVLDEQKFSATPNSLDKMYVPECTLDGRYKRVQCYNSTGYCWCVEEDTGKPIPGTSVKDSNPKCDIALAPVRPMKGCPGNKKREFLKNLMEYFTNTMLSQKNVTNNTQEDGRASAAGAGDEQVATWNFGLLDVDKNKVLEQQEWKSFRSTMSSVKSLRRCGKKLPRHCDANNDRKISLSEWLNCLNVNTNRANRSTSEFPSKPSSAAAESVAPEETVSPTRRRGPSPLEILKGDDD</sequence>
<evidence type="ECO:0000256" key="10">
    <source>
        <dbReference type="SAM" id="SignalP"/>
    </source>
</evidence>
<dbReference type="CDD" id="cd00191">
    <property type="entry name" value="TY"/>
    <property type="match status" value="2"/>
</dbReference>
<reference evidence="13" key="1">
    <citation type="submission" date="2021-05" db="EMBL/GenBank/DDBJ databases">
        <authorList>
            <person name="Alioto T."/>
            <person name="Alioto T."/>
            <person name="Gomez Garrido J."/>
        </authorList>
    </citation>
    <scope>NUCLEOTIDE SEQUENCE</scope>
</reference>
<dbReference type="Gene3D" id="1.10.238.10">
    <property type="entry name" value="EF-hand"/>
    <property type="match status" value="2"/>
</dbReference>
<dbReference type="FunFam" id="4.10.800.10:FF:000004">
    <property type="entry name" value="SPARC-related modular calcium-binding protein 1"/>
    <property type="match status" value="1"/>
</dbReference>
<dbReference type="GO" id="GO:0008201">
    <property type="term" value="F:heparin binding"/>
    <property type="evidence" value="ECO:0007669"/>
    <property type="project" value="TreeGrafter"/>
</dbReference>
<feature type="domain" description="Thyroglobulin type-1" evidence="11">
    <location>
        <begin position="330"/>
        <end position="402"/>
    </location>
</feature>
<comment type="caution">
    <text evidence="8">Lacks conserved residue(s) required for the propagation of feature annotation.</text>
</comment>
<dbReference type="InterPro" id="IPR011992">
    <property type="entry name" value="EF-hand-dom_pair"/>
</dbReference>
<dbReference type="InterPro" id="IPR002350">
    <property type="entry name" value="Kazal_dom"/>
</dbReference>
<feature type="disulfide bond" evidence="8">
    <location>
        <begin position="372"/>
        <end position="379"/>
    </location>
</feature>
<evidence type="ECO:0000256" key="9">
    <source>
        <dbReference type="SAM" id="MobiDB-lite"/>
    </source>
</evidence>
<feature type="compositionally biased region" description="Low complexity" evidence="9">
    <location>
        <begin position="535"/>
        <end position="553"/>
    </location>
</feature>
<evidence type="ECO:0000256" key="8">
    <source>
        <dbReference type="PROSITE-ProRule" id="PRU00500"/>
    </source>
</evidence>
<protein>
    <submittedName>
        <fullName evidence="13">SPARC-related modular calcium-binding protein 2</fullName>
    </submittedName>
</protein>
<dbReference type="AlphaFoldDB" id="A0A8D8LQL8"/>
<dbReference type="CDD" id="cd00104">
    <property type="entry name" value="KAZAL_FS"/>
    <property type="match status" value="1"/>
</dbReference>
<dbReference type="InterPro" id="IPR036058">
    <property type="entry name" value="Kazal_dom_sf"/>
</dbReference>
<dbReference type="GO" id="GO:0005615">
    <property type="term" value="C:extracellular space"/>
    <property type="evidence" value="ECO:0007669"/>
    <property type="project" value="TreeGrafter"/>
</dbReference>
<feature type="region of interest" description="Disordered" evidence="9">
    <location>
        <begin position="530"/>
        <end position="574"/>
    </location>
</feature>
<proteinExistence type="predicted"/>
<evidence type="ECO:0000256" key="6">
    <source>
        <dbReference type="ARBA" id="ARBA00023157"/>
    </source>
</evidence>
<dbReference type="InterPro" id="IPR051950">
    <property type="entry name" value="Dev_reg/Prot_inhib"/>
</dbReference>
<dbReference type="SUPFAM" id="SSF100895">
    <property type="entry name" value="Kazal-type serine protease inhibitors"/>
    <property type="match status" value="1"/>
</dbReference>
<evidence type="ECO:0000259" key="12">
    <source>
        <dbReference type="PROSITE" id="PS51465"/>
    </source>
</evidence>
<dbReference type="PROSITE" id="PS00018">
    <property type="entry name" value="EF_HAND_1"/>
    <property type="match status" value="3"/>
</dbReference>
<dbReference type="SUPFAM" id="SSF57610">
    <property type="entry name" value="Thyroglobulin type-1 domain"/>
    <property type="match status" value="2"/>
</dbReference>
<keyword evidence="6 8" id="KW-1015">Disulfide bond</keyword>
<keyword evidence="2" id="KW-0964">Secreted</keyword>
<dbReference type="PROSITE" id="PS51162">
    <property type="entry name" value="THYROGLOBULIN_1_2"/>
    <property type="match status" value="2"/>
</dbReference>
<dbReference type="SMART" id="SM00280">
    <property type="entry name" value="KAZAL"/>
    <property type="match status" value="1"/>
</dbReference>
<dbReference type="Gene3D" id="4.10.800.10">
    <property type="entry name" value="Thyroglobulin type-1"/>
    <property type="match status" value="2"/>
</dbReference>
<dbReference type="PROSITE" id="PS00484">
    <property type="entry name" value="THYROGLOBULIN_1_1"/>
    <property type="match status" value="2"/>
</dbReference>
<feature type="disulfide bond" evidence="8">
    <location>
        <begin position="112"/>
        <end position="119"/>
    </location>
</feature>
<feature type="compositionally biased region" description="Basic residues" evidence="9">
    <location>
        <begin position="135"/>
        <end position="147"/>
    </location>
</feature>
<dbReference type="InterPro" id="IPR018247">
    <property type="entry name" value="EF_Hand_1_Ca_BS"/>
</dbReference>
<dbReference type="Pfam" id="PF00086">
    <property type="entry name" value="Thyroglobulin_1"/>
    <property type="match status" value="2"/>
</dbReference>
<dbReference type="SMART" id="SM00211">
    <property type="entry name" value="TY"/>
    <property type="match status" value="2"/>
</dbReference>
<dbReference type="InterPro" id="IPR019577">
    <property type="entry name" value="SPARC/Testican_Ca-bd-dom"/>
</dbReference>